<evidence type="ECO:0000313" key="2">
    <source>
        <dbReference type="EMBL" id="RRT45257.1"/>
    </source>
</evidence>
<name>A0A426Y0C8_ENSVE</name>
<proteinExistence type="predicted"/>
<feature type="compositionally biased region" description="Basic and acidic residues" evidence="1">
    <location>
        <begin position="28"/>
        <end position="54"/>
    </location>
</feature>
<evidence type="ECO:0000256" key="1">
    <source>
        <dbReference type="SAM" id="MobiDB-lite"/>
    </source>
</evidence>
<comment type="caution">
    <text evidence="2">The sequence shown here is derived from an EMBL/GenBank/DDBJ whole genome shotgun (WGS) entry which is preliminary data.</text>
</comment>
<feature type="compositionally biased region" description="Basic and acidic residues" evidence="1">
    <location>
        <begin position="7"/>
        <end position="19"/>
    </location>
</feature>
<dbReference type="AlphaFoldDB" id="A0A426Y0C8"/>
<feature type="region of interest" description="Disordered" evidence="1">
    <location>
        <begin position="1"/>
        <end position="79"/>
    </location>
</feature>
<dbReference type="Proteomes" id="UP000287651">
    <property type="component" value="Unassembled WGS sequence"/>
</dbReference>
<reference evidence="2 3" key="1">
    <citation type="journal article" date="2014" name="Agronomy (Basel)">
        <title>A Draft Genome Sequence for Ensete ventricosum, the Drought-Tolerant Tree Against Hunger.</title>
        <authorList>
            <person name="Harrison J."/>
            <person name="Moore K.A."/>
            <person name="Paszkiewicz K."/>
            <person name="Jones T."/>
            <person name="Grant M."/>
            <person name="Ambacheew D."/>
            <person name="Muzemil S."/>
            <person name="Studholme D.J."/>
        </authorList>
    </citation>
    <scope>NUCLEOTIDE SEQUENCE [LARGE SCALE GENOMIC DNA]</scope>
</reference>
<organism evidence="2 3">
    <name type="scientific">Ensete ventricosum</name>
    <name type="common">Abyssinian banana</name>
    <name type="synonym">Musa ensete</name>
    <dbReference type="NCBI Taxonomy" id="4639"/>
    <lineage>
        <taxon>Eukaryota</taxon>
        <taxon>Viridiplantae</taxon>
        <taxon>Streptophyta</taxon>
        <taxon>Embryophyta</taxon>
        <taxon>Tracheophyta</taxon>
        <taxon>Spermatophyta</taxon>
        <taxon>Magnoliopsida</taxon>
        <taxon>Liliopsida</taxon>
        <taxon>Zingiberales</taxon>
        <taxon>Musaceae</taxon>
        <taxon>Ensete</taxon>
    </lineage>
</organism>
<accession>A0A426Y0C8</accession>
<evidence type="ECO:0000313" key="3">
    <source>
        <dbReference type="Proteomes" id="UP000287651"/>
    </source>
</evidence>
<gene>
    <name evidence="2" type="ORF">B296_00040029</name>
</gene>
<protein>
    <submittedName>
        <fullName evidence="2">Uncharacterized protein</fullName>
    </submittedName>
</protein>
<dbReference type="EMBL" id="AMZH03015953">
    <property type="protein sequence ID" value="RRT45257.1"/>
    <property type="molecule type" value="Genomic_DNA"/>
</dbReference>
<sequence length="79" mass="9286">MTTMRYRRAEQRLTDEGRGRRGAAGLRGELRMKQEVHLPSSRRERKDRERRKDAVPIPEGVVSQTLPPNRPLLRHRSKT</sequence>